<protein>
    <submittedName>
        <fullName evidence="1">Uncharacterized protein</fullName>
    </submittedName>
</protein>
<name>A0A0A2LCG7_PENIT</name>
<accession>A0A0A2LCG7</accession>
<sequence>MKRSGAMVGPKPTKACGESEMALASVVEKS</sequence>
<evidence type="ECO:0000313" key="2">
    <source>
        <dbReference type="Proteomes" id="UP000030104"/>
    </source>
</evidence>
<evidence type="ECO:0000313" key="1">
    <source>
        <dbReference type="EMBL" id="KGO77792.1"/>
    </source>
</evidence>
<organism evidence="1 2">
    <name type="scientific">Penicillium italicum</name>
    <name type="common">Blue mold</name>
    <dbReference type="NCBI Taxonomy" id="40296"/>
    <lineage>
        <taxon>Eukaryota</taxon>
        <taxon>Fungi</taxon>
        <taxon>Dikarya</taxon>
        <taxon>Ascomycota</taxon>
        <taxon>Pezizomycotina</taxon>
        <taxon>Eurotiomycetes</taxon>
        <taxon>Eurotiomycetidae</taxon>
        <taxon>Eurotiales</taxon>
        <taxon>Aspergillaceae</taxon>
        <taxon>Penicillium</taxon>
    </lineage>
</organism>
<dbReference type="EMBL" id="JQGA01000100">
    <property type="protein sequence ID" value="KGO77792.1"/>
    <property type="molecule type" value="Genomic_DNA"/>
</dbReference>
<dbReference type="HOGENOM" id="CLU_3406525_0_0_1"/>
<keyword evidence="2" id="KW-1185">Reference proteome</keyword>
<proteinExistence type="predicted"/>
<dbReference type="Proteomes" id="UP000030104">
    <property type="component" value="Unassembled WGS sequence"/>
</dbReference>
<reference evidence="1 2" key="1">
    <citation type="journal article" date="2015" name="Mol. Plant Microbe Interact.">
        <title>Genome, transcriptome, and functional analyses of Penicillium expansum provide new insights into secondary metabolism and pathogenicity.</title>
        <authorList>
            <person name="Ballester A.R."/>
            <person name="Marcet-Houben M."/>
            <person name="Levin E."/>
            <person name="Sela N."/>
            <person name="Selma-Lazaro C."/>
            <person name="Carmona L."/>
            <person name="Wisniewski M."/>
            <person name="Droby S."/>
            <person name="Gonzalez-Candelas L."/>
            <person name="Gabaldon T."/>
        </authorList>
    </citation>
    <scope>NUCLEOTIDE SEQUENCE [LARGE SCALE GENOMIC DNA]</scope>
    <source>
        <strain evidence="1 2">PHI-1</strain>
    </source>
</reference>
<gene>
    <name evidence="1" type="ORF">PITC_010590</name>
</gene>
<dbReference type="AlphaFoldDB" id="A0A0A2LCG7"/>
<comment type="caution">
    <text evidence="1">The sequence shown here is derived from an EMBL/GenBank/DDBJ whole genome shotgun (WGS) entry which is preliminary data.</text>
</comment>